<keyword evidence="3" id="KW-0732">Signal</keyword>
<evidence type="ECO:0000313" key="5">
    <source>
        <dbReference type="Proteomes" id="UP000318053"/>
    </source>
</evidence>
<evidence type="ECO:0000256" key="2">
    <source>
        <dbReference type="ARBA" id="ARBA00022801"/>
    </source>
</evidence>
<dbReference type="Gene3D" id="3.40.50.1820">
    <property type="entry name" value="alpha/beta hydrolase"/>
    <property type="match status" value="1"/>
</dbReference>
<feature type="signal peptide" evidence="3">
    <location>
        <begin position="1"/>
        <end position="33"/>
    </location>
</feature>
<dbReference type="SUPFAM" id="SSF53474">
    <property type="entry name" value="alpha/beta-Hydrolases"/>
    <property type="match status" value="1"/>
</dbReference>
<gene>
    <name evidence="4" type="primary">besA</name>
    <name evidence="4" type="ORF">CA85_35260</name>
</gene>
<dbReference type="EMBL" id="SJPK01000009">
    <property type="protein sequence ID" value="TWT64741.1"/>
    <property type="molecule type" value="Genomic_DNA"/>
</dbReference>
<sequence precursor="true">MSFLANFTMNITTISATFAGVLAFTLAALPVSAQPPIPSRQQPADPAEHATDVLDIESAGQRSYRIFISVPGPEPPPGGYSVTYVLDGNAYFADVVRARDALAELRRTMVVVGIGYPIEGRIDFVRRTFDLTPPAEQRTLPPRRGGDAWPTWGGADVFLQFIETELKPQLQNRYAIDQTKQTIFGHSFGGLFVLHTLFTRPGCFQTYIAASPSVWWNDYAIGEAAAAFGEKHSQGRTSLNLVLTVGELELGPDAGPAAALDETEAKRQFGTTEDFADRMETLQDTQLQVTSKIFPDASHGDAAPQAIVFGMNQL</sequence>
<comment type="caution">
    <text evidence="4">The sequence shown here is derived from an EMBL/GenBank/DDBJ whole genome shotgun (WGS) entry which is preliminary data.</text>
</comment>
<dbReference type="Pfam" id="PF00756">
    <property type="entry name" value="Esterase"/>
    <property type="match status" value="1"/>
</dbReference>
<reference evidence="4 5" key="1">
    <citation type="submission" date="2019-02" db="EMBL/GenBank/DDBJ databases">
        <title>Deep-cultivation of Planctomycetes and their phenomic and genomic characterization uncovers novel biology.</title>
        <authorList>
            <person name="Wiegand S."/>
            <person name="Jogler M."/>
            <person name="Boedeker C."/>
            <person name="Pinto D."/>
            <person name="Vollmers J."/>
            <person name="Rivas-Marin E."/>
            <person name="Kohn T."/>
            <person name="Peeters S.H."/>
            <person name="Heuer A."/>
            <person name="Rast P."/>
            <person name="Oberbeckmann S."/>
            <person name="Bunk B."/>
            <person name="Jeske O."/>
            <person name="Meyerdierks A."/>
            <person name="Storesund J.E."/>
            <person name="Kallscheuer N."/>
            <person name="Luecker S."/>
            <person name="Lage O.M."/>
            <person name="Pohl T."/>
            <person name="Merkel B.J."/>
            <person name="Hornburger P."/>
            <person name="Mueller R.-W."/>
            <person name="Bruemmer F."/>
            <person name="Labrenz M."/>
            <person name="Spormann A.M."/>
            <person name="Op Den Camp H."/>
            <person name="Overmann J."/>
            <person name="Amann R."/>
            <person name="Jetten M.S.M."/>
            <person name="Mascher T."/>
            <person name="Medema M.H."/>
            <person name="Devos D.P."/>
            <person name="Kaster A.-K."/>
            <person name="Ovreas L."/>
            <person name="Rohde M."/>
            <person name="Galperin M.Y."/>
            <person name="Jogler C."/>
        </authorList>
    </citation>
    <scope>NUCLEOTIDE SEQUENCE [LARGE SCALE GENOMIC DNA]</scope>
    <source>
        <strain evidence="4 5">CA85</strain>
    </source>
</reference>
<dbReference type="AlphaFoldDB" id="A0A5C5XQI9"/>
<keyword evidence="5" id="KW-1185">Reference proteome</keyword>
<comment type="similarity">
    <text evidence="1">Belongs to the esterase D family.</text>
</comment>
<dbReference type="PANTHER" id="PTHR40841">
    <property type="entry name" value="SIDEROPHORE TRIACETYLFUSARININE C ESTERASE"/>
    <property type="match status" value="1"/>
</dbReference>
<accession>A0A5C5XQI9</accession>
<dbReference type="PANTHER" id="PTHR40841:SF2">
    <property type="entry name" value="SIDEROPHORE-DEGRADING ESTERASE (EUROFUNG)"/>
    <property type="match status" value="1"/>
</dbReference>
<name>A0A5C5XQI9_9BACT</name>
<evidence type="ECO:0000256" key="3">
    <source>
        <dbReference type="SAM" id="SignalP"/>
    </source>
</evidence>
<dbReference type="GO" id="GO:0016788">
    <property type="term" value="F:hydrolase activity, acting on ester bonds"/>
    <property type="evidence" value="ECO:0007669"/>
    <property type="project" value="TreeGrafter"/>
</dbReference>
<protein>
    <submittedName>
        <fullName evidence="4">Ferri-bacillibactin esterase BesA</fullName>
        <ecNumber evidence="4">3.1.-.-</ecNumber>
    </submittedName>
</protein>
<evidence type="ECO:0000256" key="1">
    <source>
        <dbReference type="ARBA" id="ARBA00005622"/>
    </source>
</evidence>
<dbReference type="InterPro" id="IPR052558">
    <property type="entry name" value="Siderophore_Hydrolase_D"/>
</dbReference>
<dbReference type="InterPro" id="IPR000801">
    <property type="entry name" value="Esterase-like"/>
</dbReference>
<proteinExistence type="inferred from homology"/>
<evidence type="ECO:0000313" key="4">
    <source>
        <dbReference type="EMBL" id="TWT64741.1"/>
    </source>
</evidence>
<feature type="chain" id="PRO_5022915117" evidence="3">
    <location>
        <begin position="34"/>
        <end position="314"/>
    </location>
</feature>
<dbReference type="Proteomes" id="UP000318053">
    <property type="component" value="Unassembled WGS sequence"/>
</dbReference>
<dbReference type="OrthoDB" id="9784036at2"/>
<organism evidence="4 5">
    <name type="scientific">Allorhodopirellula solitaria</name>
    <dbReference type="NCBI Taxonomy" id="2527987"/>
    <lineage>
        <taxon>Bacteria</taxon>
        <taxon>Pseudomonadati</taxon>
        <taxon>Planctomycetota</taxon>
        <taxon>Planctomycetia</taxon>
        <taxon>Pirellulales</taxon>
        <taxon>Pirellulaceae</taxon>
        <taxon>Allorhodopirellula</taxon>
    </lineage>
</organism>
<dbReference type="InterPro" id="IPR029058">
    <property type="entry name" value="AB_hydrolase_fold"/>
</dbReference>
<dbReference type="EC" id="3.1.-.-" evidence="4"/>
<keyword evidence="2 4" id="KW-0378">Hydrolase</keyword>